<dbReference type="PANTHER" id="PTHR22883:SF203">
    <property type="entry name" value="PALMITOYLTRANSFERASE"/>
    <property type="match status" value="1"/>
</dbReference>
<evidence type="ECO:0000256" key="5">
    <source>
        <dbReference type="ARBA" id="ARBA00023136"/>
    </source>
</evidence>
<dbReference type="InterPro" id="IPR039859">
    <property type="entry name" value="PFA4/ZDH16/20/ERF2-like"/>
</dbReference>
<evidence type="ECO:0000313" key="9">
    <source>
        <dbReference type="EMBL" id="MES1920067.1"/>
    </source>
</evidence>
<evidence type="ECO:0000313" key="10">
    <source>
        <dbReference type="Proteomes" id="UP001439008"/>
    </source>
</evidence>
<keyword evidence="5 7" id="KW-0472">Membrane</keyword>
<feature type="transmembrane region" description="Helical" evidence="7">
    <location>
        <begin position="140"/>
        <end position="163"/>
    </location>
</feature>
<keyword evidence="4 7" id="KW-1133">Transmembrane helix</keyword>
<dbReference type="EC" id="2.3.1.225" evidence="7"/>
<dbReference type="PROSITE" id="PS50216">
    <property type="entry name" value="DHHC"/>
    <property type="match status" value="1"/>
</dbReference>
<feature type="domain" description="Palmitoyltransferase DHHC" evidence="8">
    <location>
        <begin position="48"/>
        <end position="180"/>
    </location>
</feature>
<comment type="similarity">
    <text evidence="7">Belongs to the DHHC palmitoyltransferase family.</text>
</comment>
<dbReference type="Proteomes" id="UP001439008">
    <property type="component" value="Unassembled WGS sequence"/>
</dbReference>
<evidence type="ECO:0000256" key="3">
    <source>
        <dbReference type="ARBA" id="ARBA00022692"/>
    </source>
</evidence>
<evidence type="ECO:0000256" key="7">
    <source>
        <dbReference type="RuleBase" id="RU079119"/>
    </source>
</evidence>
<evidence type="ECO:0000256" key="1">
    <source>
        <dbReference type="ARBA" id="ARBA00004141"/>
    </source>
</evidence>
<accession>A0ABV2AKA5</accession>
<organism evidence="9 10">
    <name type="scientific">Bonamia ostreae</name>
    <dbReference type="NCBI Taxonomy" id="126728"/>
    <lineage>
        <taxon>Eukaryota</taxon>
        <taxon>Sar</taxon>
        <taxon>Rhizaria</taxon>
        <taxon>Endomyxa</taxon>
        <taxon>Ascetosporea</taxon>
        <taxon>Haplosporida</taxon>
        <taxon>Bonamia</taxon>
    </lineage>
</organism>
<proteinExistence type="inferred from homology"/>
<comment type="subcellular location">
    <subcellularLocation>
        <location evidence="1">Membrane</location>
        <topology evidence="1">Multi-pass membrane protein</topology>
    </subcellularLocation>
</comment>
<evidence type="ECO:0000259" key="8">
    <source>
        <dbReference type="Pfam" id="PF01529"/>
    </source>
</evidence>
<comment type="domain">
    <text evidence="7">The DHHC domain is required for palmitoyltransferase activity.</text>
</comment>
<dbReference type="EMBL" id="JBDODL010000500">
    <property type="protein sequence ID" value="MES1920067.1"/>
    <property type="molecule type" value="Genomic_DNA"/>
</dbReference>
<evidence type="ECO:0000256" key="2">
    <source>
        <dbReference type="ARBA" id="ARBA00022679"/>
    </source>
</evidence>
<dbReference type="InterPro" id="IPR001594">
    <property type="entry name" value="Palmitoyltrfase_DHHC"/>
</dbReference>
<feature type="transmembrane region" description="Helical" evidence="7">
    <location>
        <begin position="96"/>
        <end position="120"/>
    </location>
</feature>
<keyword evidence="10" id="KW-1185">Reference proteome</keyword>
<evidence type="ECO:0000256" key="6">
    <source>
        <dbReference type="ARBA" id="ARBA00023315"/>
    </source>
</evidence>
<evidence type="ECO:0000256" key="4">
    <source>
        <dbReference type="ARBA" id="ARBA00022989"/>
    </source>
</evidence>
<name>A0ABV2AKA5_9EUKA</name>
<keyword evidence="3 7" id="KW-0812">Transmembrane</keyword>
<sequence>MTTFGTTWMATSMNVADEHLLKRGFPDPFSEFNLSSFELEHRRDQIESNKTKWCDYCRWNVGLDTKHCRECDRCTEHFDHHCKWLNNCVSRKNYKWFCTSAISALLMLLFSFGTSIFGFVVSFTSKDEWENLLGMSLLTYQILVFVNMVMTLVLMTSLIYLLSFHIFLSTKRMTTYEYILSQRCIFIF</sequence>
<gene>
    <name evidence="9" type="ORF">MHBO_001790</name>
</gene>
<protein>
    <recommendedName>
        <fullName evidence="7">Palmitoyltransferase</fullName>
        <ecNumber evidence="7">2.3.1.225</ecNumber>
    </recommendedName>
</protein>
<dbReference type="PANTHER" id="PTHR22883">
    <property type="entry name" value="ZINC FINGER DHHC DOMAIN CONTAINING PROTEIN"/>
    <property type="match status" value="1"/>
</dbReference>
<keyword evidence="6 7" id="KW-0012">Acyltransferase</keyword>
<dbReference type="Pfam" id="PF01529">
    <property type="entry name" value="DHHC"/>
    <property type="match status" value="1"/>
</dbReference>
<reference evidence="9 10" key="1">
    <citation type="journal article" date="2024" name="BMC Biol.">
        <title>Comparative genomics of Ascetosporea gives new insight into the evolutionary basis for animal parasitism in Rhizaria.</title>
        <authorList>
            <person name="Hiltunen Thoren M."/>
            <person name="Onut-Brannstrom I."/>
            <person name="Alfjorden A."/>
            <person name="Peckova H."/>
            <person name="Swords F."/>
            <person name="Hooper C."/>
            <person name="Holzer A.S."/>
            <person name="Bass D."/>
            <person name="Burki F."/>
        </authorList>
    </citation>
    <scope>NUCLEOTIDE SEQUENCE [LARGE SCALE GENOMIC DNA]</scope>
    <source>
        <strain evidence="9">20-A016</strain>
    </source>
</reference>
<comment type="catalytic activity">
    <reaction evidence="7">
        <text>L-cysteinyl-[protein] + hexadecanoyl-CoA = S-hexadecanoyl-L-cysteinyl-[protein] + CoA</text>
        <dbReference type="Rhea" id="RHEA:36683"/>
        <dbReference type="Rhea" id="RHEA-COMP:10131"/>
        <dbReference type="Rhea" id="RHEA-COMP:11032"/>
        <dbReference type="ChEBI" id="CHEBI:29950"/>
        <dbReference type="ChEBI" id="CHEBI:57287"/>
        <dbReference type="ChEBI" id="CHEBI:57379"/>
        <dbReference type="ChEBI" id="CHEBI:74151"/>
        <dbReference type="EC" id="2.3.1.225"/>
    </reaction>
</comment>
<comment type="caution">
    <text evidence="9">The sequence shown here is derived from an EMBL/GenBank/DDBJ whole genome shotgun (WGS) entry which is preliminary data.</text>
</comment>
<keyword evidence="2 7" id="KW-0808">Transferase</keyword>